<name>A0A0E9N9L2_SAICN</name>
<dbReference type="EMBL" id="BACD03000002">
    <property type="protein sequence ID" value="GAO46100.1"/>
    <property type="molecule type" value="Genomic_DNA"/>
</dbReference>
<evidence type="ECO:0000256" key="1">
    <source>
        <dbReference type="SAM" id="MobiDB-lite"/>
    </source>
</evidence>
<protein>
    <submittedName>
        <fullName evidence="2">Uncharacterized protein</fullName>
    </submittedName>
</protein>
<gene>
    <name evidence="2" type="ORF">G7K_0340-t1</name>
</gene>
<reference evidence="2 3" key="2">
    <citation type="journal article" date="2014" name="J. Gen. Appl. Microbiol.">
        <title>The early diverging ascomycetous budding yeast Saitoella complicata has three histone deacetylases belonging to the Clr6, Hos2, and Rpd3 lineages.</title>
        <authorList>
            <person name="Nishida H."/>
            <person name="Matsumoto T."/>
            <person name="Kondo S."/>
            <person name="Hamamoto M."/>
            <person name="Yoshikawa H."/>
        </authorList>
    </citation>
    <scope>NUCLEOTIDE SEQUENCE [LARGE SCALE GENOMIC DNA]</scope>
    <source>
        <strain evidence="2 3">NRRL Y-17804</strain>
    </source>
</reference>
<dbReference type="AlphaFoldDB" id="A0A0E9N9L2"/>
<evidence type="ECO:0000313" key="2">
    <source>
        <dbReference type="EMBL" id="GAO46100.1"/>
    </source>
</evidence>
<sequence length="118" mass="13724">MHSSVCNNSLKLLAIDNYIEGLDVYQLSQIVRKSTHTISRNVKRYEEESTHERQGNSTCGREPQIDVSLGSHIQYFYDKIPSLYHDETWEWSEDLEKSMIMLEAYPATTHEHPKSIPP</sequence>
<dbReference type="InterPro" id="IPR009057">
    <property type="entry name" value="Homeodomain-like_sf"/>
</dbReference>
<comment type="caution">
    <text evidence="2">The sequence shown here is derived from an EMBL/GenBank/DDBJ whole genome shotgun (WGS) entry which is preliminary data.</text>
</comment>
<organism evidence="2 3">
    <name type="scientific">Saitoella complicata (strain BCRC 22490 / CBS 7301 / JCM 7358 / NBRC 10748 / NRRL Y-17804)</name>
    <dbReference type="NCBI Taxonomy" id="698492"/>
    <lineage>
        <taxon>Eukaryota</taxon>
        <taxon>Fungi</taxon>
        <taxon>Dikarya</taxon>
        <taxon>Ascomycota</taxon>
        <taxon>Taphrinomycotina</taxon>
        <taxon>Taphrinomycotina incertae sedis</taxon>
        <taxon>Saitoella</taxon>
    </lineage>
</organism>
<evidence type="ECO:0000313" key="3">
    <source>
        <dbReference type="Proteomes" id="UP000033140"/>
    </source>
</evidence>
<reference evidence="2 3" key="1">
    <citation type="journal article" date="2011" name="J. Gen. Appl. Microbiol.">
        <title>Draft genome sequencing of the enigmatic yeast Saitoella complicata.</title>
        <authorList>
            <person name="Nishida H."/>
            <person name="Hamamoto M."/>
            <person name="Sugiyama J."/>
        </authorList>
    </citation>
    <scope>NUCLEOTIDE SEQUENCE [LARGE SCALE GENOMIC DNA]</scope>
    <source>
        <strain evidence="2 3">NRRL Y-17804</strain>
    </source>
</reference>
<dbReference type="Proteomes" id="UP000033140">
    <property type="component" value="Unassembled WGS sequence"/>
</dbReference>
<proteinExistence type="predicted"/>
<feature type="compositionally biased region" description="Basic and acidic residues" evidence="1">
    <location>
        <begin position="43"/>
        <end position="54"/>
    </location>
</feature>
<dbReference type="SUPFAM" id="SSF46689">
    <property type="entry name" value="Homeodomain-like"/>
    <property type="match status" value="1"/>
</dbReference>
<reference evidence="2 3" key="3">
    <citation type="journal article" date="2015" name="Genome Announc.">
        <title>Draft Genome Sequence of the Archiascomycetous Yeast Saitoella complicata.</title>
        <authorList>
            <person name="Yamauchi K."/>
            <person name="Kondo S."/>
            <person name="Hamamoto M."/>
            <person name="Takahashi Y."/>
            <person name="Ogura Y."/>
            <person name="Hayashi T."/>
            <person name="Nishida H."/>
        </authorList>
    </citation>
    <scope>NUCLEOTIDE SEQUENCE [LARGE SCALE GENOMIC DNA]</scope>
    <source>
        <strain evidence="2 3">NRRL Y-17804</strain>
    </source>
</reference>
<feature type="region of interest" description="Disordered" evidence="1">
    <location>
        <begin position="43"/>
        <end position="63"/>
    </location>
</feature>
<keyword evidence="3" id="KW-1185">Reference proteome</keyword>
<accession>A0A0E9N9L2</accession>